<protein>
    <recommendedName>
        <fullName evidence="8">Abasic site processing protein</fullName>
        <ecNumber evidence="8">3.4.-.-</ecNumber>
    </recommendedName>
</protein>
<dbReference type="GO" id="GO:0016829">
    <property type="term" value="F:lyase activity"/>
    <property type="evidence" value="ECO:0007669"/>
    <property type="project" value="UniProtKB-KW"/>
</dbReference>
<keyword evidence="4 8" id="KW-0378">Hydrolase</keyword>
<dbReference type="GO" id="GO:0106300">
    <property type="term" value="P:protein-DNA covalent cross-linking repair"/>
    <property type="evidence" value="ECO:0007669"/>
    <property type="project" value="InterPro"/>
</dbReference>
<evidence type="ECO:0000256" key="6">
    <source>
        <dbReference type="ARBA" id="ARBA00023125"/>
    </source>
</evidence>
<dbReference type="Proteomes" id="UP000241912">
    <property type="component" value="Unassembled WGS sequence"/>
</dbReference>
<evidence type="ECO:0000313" key="9">
    <source>
        <dbReference type="EMBL" id="PSJ15805.1"/>
    </source>
</evidence>
<proteinExistence type="inferred from homology"/>
<gene>
    <name evidence="9" type="ORF">C7H79_17005</name>
</gene>
<accession>A0A2P7NQR1</accession>
<name>A0A2P7NQR1_9PROT</name>
<keyword evidence="5" id="KW-0190">Covalent protein-DNA linkage</keyword>
<keyword evidence="7" id="KW-0456">Lyase</keyword>
<keyword evidence="3" id="KW-0227">DNA damage</keyword>
<dbReference type="GO" id="GO:0003697">
    <property type="term" value="F:single-stranded DNA binding"/>
    <property type="evidence" value="ECO:0007669"/>
    <property type="project" value="InterPro"/>
</dbReference>
<evidence type="ECO:0000256" key="7">
    <source>
        <dbReference type="ARBA" id="ARBA00023239"/>
    </source>
</evidence>
<dbReference type="Gene3D" id="3.90.1680.10">
    <property type="entry name" value="SOS response associated peptidase-like"/>
    <property type="match status" value="1"/>
</dbReference>
<evidence type="ECO:0000256" key="8">
    <source>
        <dbReference type="RuleBase" id="RU364100"/>
    </source>
</evidence>
<evidence type="ECO:0000256" key="3">
    <source>
        <dbReference type="ARBA" id="ARBA00022763"/>
    </source>
</evidence>
<dbReference type="RefSeq" id="WP_106708416.1">
    <property type="nucleotide sequence ID" value="NZ_PXXU01000144.1"/>
</dbReference>
<evidence type="ECO:0000313" key="10">
    <source>
        <dbReference type="Proteomes" id="UP000241912"/>
    </source>
</evidence>
<comment type="caution">
    <text evidence="9">The sequence shown here is derived from an EMBL/GenBank/DDBJ whole genome shotgun (WGS) entry which is preliminary data.</text>
</comment>
<dbReference type="PANTHER" id="PTHR13604:SF0">
    <property type="entry name" value="ABASIC SITE PROCESSING PROTEIN HMCES"/>
    <property type="match status" value="1"/>
</dbReference>
<evidence type="ECO:0000256" key="5">
    <source>
        <dbReference type="ARBA" id="ARBA00023124"/>
    </source>
</evidence>
<dbReference type="AlphaFoldDB" id="A0A2P7NQR1"/>
<dbReference type="PANTHER" id="PTHR13604">
    <property type="entry name" value="DC12-RELATED"/>
    <property type="match status" value="1"/>
</dbReference>
<organism evidence="9 10">
    <name type="scientific">Nitrosomonas supralitoralis</name>
    <dbReference type="NCBI Taxonomy" id="2116706"/>
    <lineage>
        <taxon>Bacteria</taxon>
        <taxon>Pseudomonadati</taxon>
        <taxon>Pseudomonadota</taxon>
        <taxon>Betaproteobacteria</taxon>
        <taxon>Nitrosomonadales</taxon>
        <taxon>Nitrosomonadaceae</taxon>
        <taxon>Nitrosomonas</taxon>
    </lineage>
</organism>
<dbReference type="SUPFAM" id="SSF143081">
    <property type="entry name" value="BB1717-like"/>
    <property type="match status" value="1"/>
</dbReference>
<dbReference type="GO" id="GO:0006508">
    <property type="term" value="P:proteolysis"/>
    <property type="evidence" value="ECO:0007669"/>
    <property type="project" value="UniProtKB-KW"/>
</dbReference>
<dbReference type="OrthoDB" id="6192129at2"/>
<dbReference type="InterPro" id="IPR003738">
    <property type="entry name" value="SRAP"/>
</dbReference>
<reference evidence="9 10" key="1">
    <citation type="submission" date="2018-03" db="EMBL/GenBank/DDBJ databases">
        <title>Draft genome of Nitrosomonas supralitoralis APG5.</title>
        <authorList>
            <person name="Urakawa H."/>
            <person name="Lopez J.V."/>
        </authorList>
    </citation>
    <scope>NUCLEOTIDE SEQUENCE [LARGE SCALE GENOMIC DNA]</scope>
    <source>
        <strain evidence="9 10">APG5</strain>
    </source>
</reference>
<dbReference type="InterPro" id="IPR036590">
    <property type="entry name" value="SRAP-like"/>
</dbReference>
<dbReference type="EC" id="3.4.-.-" evidence="8"/>
<dbReference type="Pfam" id="PF02586">
    <property type="entry name" value="SRAP"/>
    <property type="match status" value="1"/>
</dbReference>
<evidence type="ECO:0000256" key="4">
    <source>
        <dbReference type="ARBA" id="ARBA00022801"/>
    </source>
</evidence>
<evidence type="ECO:0000256" key="1">
    <source>
        <dbReference type="ARBA" id="ARBA00008136"/>
    </source>
</evidence>
<dbReference type="EMBL" id="PXXU01000144">
    <property type="protein sequence ID" value="PSJ15805.1"/>
    <property type="molecule type" value="Genomic_DNA"/>
</dbReference>
<comment type="similarity">
    <text evidence="1 8">Belongs to the SOS response-associated peptidase family.</text>
</comment>
<keyword evidence="2 8" id="KW-0645">Protease</keyword>
<keyword evidence="6" id="KW-0238">DNA-binding</keyword>
<keyword evidence="10" id="KW-1185">Reference proteome</keyword>
<evidence type="ECO:0000256" key="2">
    <source>
        <dbReference type="ARBA" id="ARBA00022670"/>
    </source>
</evidence>
<dbReference type="GO" id="GO:0008233">
    <property type="term" value="F:peptidase activity"/>
    <property type="evidence" value="ECO:0007669"/>
    <property type="project" value="UniProtKB-KW"/>
</dbReference>
<sequence>MLNHHSECNELMRPAHNRMPAILPYESIDAWLNPEKLSAEILEFFLKPYDSEKMQFWPVSPAVNKASSQGEQLIQSL</sequence>